<sequence length="137" mass="16052">MEATKKQKQLIHINAPTRDIKEEFVQWATEDVNKISTNDLSFDQANKILEKLGQRPHKPENWGNFSKSNPKHKLILSLLYQCQYTCEVNGKEVPDLERFAKWLKYKAPVKKPLLDMNNTELEKIIKALKGLFKSIWK</sequence>
<dbReference type="RefSeq" id="WP_281752573.1">
    <property type="nucleotide sequence ID" value="NZ_BRVP01000004.1"/>
</dbReference>
<gene>
    <name evidence="1" type="ORF">NBRC110019_07730</name>
</gene>
<reference evidence="1" key="1">
    <citation type="submission" date="2022-07" db="EMBL/GenBank/DDBJ databases">
        <title>Taxonomy of Novel Oxalotrophic and Methylotrophic Bacteria.</title>
        <authorList>
            <person name="Sahin N."/>
            <person name="Tani A."/>
        </authorList>
    </citation>
    <scope>NUCLEOTIDE SEQUENCE</scope>
    <source>
        <strain evidence="1">AM327</strain>
    </source>
</reference>
<evidence type="ECO:0000313" key="1">
    <source>
        <dbReference type="EMBL" id="GLB51734.1"/>
    </source>
</evidence>
<dbReference type="Proteomes" id="UP001143545">
    <property type="component" value="Unassembled WGS sequence"/>
</dbReference>
<dbReference type="EMBL" id="BRVP01000004">
    <property type="protein sequence ID" value="GLB51734.1"/>
    <property type="molecule type" value="Genomic_DNA"/>
</dbReference>
<accession>A0A9W6B5M6</accession>
<organism evidence="1 2">
    <name type="scientific">Neptunitalea chrysea</name>
    <dbReference type="NCBI Taxonomy" id="1647581"/>
    <lineage>
        <taxon>Bacteria</taxon>
        <taxon>Pseudomonadati</taxon>
        <taxon>Bacteroidota</taxon>
        <taxon>Flavobacteriia</taxon>
        <taxon>Flavobacteriales</taxon>
        <taxon>Flavobacteriaceae</taxon>
        <taxon>Neptunitalea</taxon>
    </lineage>
</organism>
<comment type="caution">
    <text evidence="1">The sequence shown here is derived from an EMBL/GenBank/DDBJ whole genome shotgun (WGS) entry which is preliminary data.</text>
</comment>
<dbReference type="AlphaFoldDB" id="A0A9W6B5M6"/>
<name>A0A9W6B5M6_9FLAO</name>
<proteinExistence type="predicted"/>
<evidence type="ECO:0000313" key="2">
    <source>
        <dbReference type="Proteomes" id="UP001143545"/>
    </source>
</evidence>
<keyword evidence="2" id="KW-1185">Reference proteome</keyword>
<protein>
    <submittedName>
        <fullName evidence="1">Uncharacterized protein</fullName>
    </submittedName>
</protein>